<comment type="subcellular location">
    <subcellularLocation>
        <location evidence="1 7">Cell outer membrane</location>
        <topology evidence="1 7">Multi-pass membrane protein</topology>
    </subcellularLocation>
</comment>
<feature type="domain" description="Outer membrane protein beta-barrel" evidence="9">
    <location>
        <begin position="364"/>
        <end position="764"/>
    </location>
</feature>
<evidence type="ECO:0000256" key="4">
    <source>
        <dbReference type="ARBA" id="ARBA00022692"/>
    </source>
</evidence>
<evidence type="ECO:0000256" key="7">
    <source>
        <dbReference type="PROSITE-ProRule" id="PRU01360"/>
    </source>
</evidence>
<dbReference type="InterPro" id="IPR041700">
    <property type="entry name" value="OMP_b-brl_3"/>
</dbReference>
<evidence type="ECO:0000256" key="2">
    <source>
        <dbReference type="ARBA" id="ARBA00022448"/>
    </source>
</evidence>
<evidence type="ECO:0000256" key="1">
    <source>
        <dbReference type="ARBA" id="ARBA00004571"/>
    </source>
</evidence>
<dbReference type="InterPro" id="IPR036942">
    <property type="entry name" value="Beta-barrel_TonB_sf"/>
</dbReference>
<evidence type="ECO:0000259" key="9">
    <source>
        <dbReference type="Pfam" id="PF14905"/>
    </source>
</evidence>
<dbReference type="PROSITE" id="PS52016">
    <property type="entry name" value="TONB_DEPENDENT_REC_3"/>
    <property type="match status" value="1"/>
</dbReference>
<evidence type="ECO:0000256" key="5">
    <source>
        <dbReference type="ARBA" id="ARBA00023136"/>
    </source>
</evidence>
<evidence type="ECO:0000313" key="10">
    <source>
        <dbReference type="EMBL" id="GAA4443819.1"/>
    </source>
</evidence>
<dbReference type="PANTHER" id="PTHR40980:SF4">
    <property type="entry name" value="TONB-DEPENDENT RECEPTOR-LIKE BETA-BARREL DOMAIN-CONTAINING PROTEIN"/>
    <property type="match status" value="1"/>
</dbReference>
<comment type="caution">
    <text evidence="10">The sequence shown here is derived from an EMBL/GenBank/DDBJ whole genome shotgun (WGS) entry which is preliminary data.</text>
</comment>
<dbReference type="Proteomes" id="UP001501508">
    <property type="component" value="Unassembled WGS sequence"/>
</dbReference>
<keyword evidence="2 7" id="KW-0813">Transport</keyword>
<dbReference type="Gene3D" id="2.170.130.10">
    <property type="entry name" value="TonB-dependent receptor, plug domain"/>
    <property type="match status" value="1"/>
</dbReference>
<feature type="domain" description="TonB-dependent receptor plug" evidence="8">
    <location>
        <begin position="130"/>
        <end position="209"/>
    </location>
</feature>
<dbReference type="InterPro" id="IPR008969">
    <property type="entry name" value="CarboxyPept-like_regulatory"/>
</dbReference>
<evidence type="ECO:0000313" key="11">
    <source>
        <dbReference type="Proteomes" id="UP001501508"/>
    </source>
</evidence>
<keyword evidence="3 7" id="KW-1134">Transmembrane beta strand</keyword>
<evidence type="ECO:0000256" key="3">
    <source>
        <dbReference type="ARBA" id="ARBA00022452"/>
    </source>
</evidence>
<keyword evidence="5 7" id="KW-0472">Membrane</keyword>
<name>A0ABP8M5W2_9BACT</name>
<dbReference type="Gene3D" id="2.40.170.20">
    <property type="entry name" value="TonB-dependent receptor, beta-barrel domain"/>
    <property type="match status" value="1"/>
</dbReference>
<dbReference type="InterPro" id="IPR039426">
    <property type="entry name" value="TonB-dep_rcpt-like"/>
</dbReference>
<reference evidence="11" key="1">
    <citation type="journal article" date="2019" name="Int. J. Syst. Evol. Microbiol.">
        <title>The Global Catalogue of Microorganisms (GCM) 10K type strain sequencing project: providing services to taxonomists for standard genome sequencing and annotation.</title>
        <authorList>
            <consortium name="The Broad Institute Genomics Platform"/>
            <consortium name="The Broad Institute Genome Sequencing Center for Infectious Disease"/>
            <person name="Wu L."/>
            <person name="Ma J."/>
        </authorList>
    </citation>
    <scope>NUCLEOTIDE SEQUENCE [LARGE SCALE GENOMIC DNA]</scope>
    <source>
        <strain evidence="11">JCM 31920</strain>
    </source>
</reference>
<dbReference type="SUPFAM" id="SSF49464">
    <property type="entry name" value="Carboxypeptidase regulatory domain-like"/>
    <property type="match status" value="1"/>
</dbReference>
<keyword evidence="6 7" id="KW-0998">Cell outer membrane</keyword>
<dbReference type="InterPro" id="IPR037066">
    <property type="entry name" value="Plug_dom_sf"/>
</dbReference>
<dbReference type="Pfam" id="PF13620">
    <property type="entry name" value="CarboxypepD_reg"/>
    <property type="match status" value="1"/>
</dbReference>
<organism evidence="10 11">
    <name type="scientific">Ravibacter arvi</name>
    <dbReference type="NCBI Taxonomy" id="2051041"/>
    <lineage>
        <taxon>Bacteria</taxon>
        <taxon>Pseudomonadati</taxon>
        <taxon>Bacteroidota</taxon>
        <taxon>Cytophagia</taxon>
        <taxon>Cytophagales</taxon>
        <taxon>Spirosomataceae</taxon>
        <taxon>Ravibacter</taxon>
    </lineage>
</organism>
<dbReference type="SUPFAM" id="SSF56935">
    <property type="entry name" value="Porins"/>
    <property type="match status" value="1"/>
</dbReference>
<protein>
    <submittedName>
        <fullName evidence="10">Outer membrane beta-barrel family protein</fullName>
    </submittedName>
</protein>
<dbReference type="EMBL" id="BAABEY010000030">
    <property type="protein sequence ID" value="GAA4443819.1"/>
    <property type="molecule type" value="Genomic_DNA"/>
</dbReference>
<proteinExistence type="inferred from homology"/>
<dbReference type="Pfam" id="PF07715">
    <property type="entry name" value="Plug"/>
    <property type="match status" value="1"/>
</dbReference>
<comment type="similarity">
    <text evidence="7">Belongs to the TonB-dependent receptor family.</text>
</comment>
<dbReference type="InterPro" id="IPR012910">
    <property type="entry name" value="Plug_dom"/>
</dbReference>
<gene>
    <name evidence="10" type="ORF">GCM10023091_33020</name>
</gene>
<sequence length="774" mass="86208">MSAFQANGAKVTGRVVEKGGSESVPFATIALLRPDSSVVMGVSADENGVFELVSVAPGNYLVKVSSIGFEPEVVPNVQVPVESRLINLGVIQVRNEANQLQEVKIVAEKSMIVTDIDKTSINIGQDLLASSNNASELLEKLPAVSMDENGSPMIRGMSNIVVLIDGKPSSQYGSDLATVLQSFPSDLIERIDVITSPSAKYEADGASGVIDIITKKATIVGMNGNVRLSAGNYDHYNAGGNFNYKSEKLVLRASGSYQTSQVLNTRRLNRQNLLGEVPSTLFQEGNGVNKNANGFGRIQAGYDFSPKTNVGASINFSNNQNESSGFTANRTVYPDDVVKQKFNRINRGNTDGQNITYGLDFRQEFSQREHNLTASLNYTTGGSDGRSDLIQESDEIKLQRQQYNQRDNNSRSLHGKIDFSWPVNENLTLIAGGHTRQNTRNNNNLLYTYDSETGDFIYDERISNIFGYRDALYSGYVSATQKWKDWGFRAGLRLSNMTQYLDQVSMNRKFSVHFLNMIPSFSVSRKIDDASLVKLNYSRRVQRPNADWLNPYTDITDPRNIRTGNPNLSPEFTHRMDLGYSNYKEVLGIGSSLFTSYSNNAITTIRTIDEEGISYTSFDNVGRDLSYGVETDLSLKLLGDKLKINTSGRFFRNEIVSVPAQIDNRRWSFSGNLNTFFQLPAGLRGSVYVNYDGPKAIAQGTRMGVFQGNASIRKSFFEKRAFISLNIQDIFLSRRYRNNLATPTYIQHSEWHRTNRYIGITANYKFGKIMAQQG</sequence>
<keyword evidence="4 7" id="KW-0812">Transmembrane</keyword>
<evidence type="ECO:0000256" key="6">
    <source>
        <dbReference type="ARBA" id="ARBA00023237"/>
    </source>
</evidence>
<dbReference type="PANTHER" id="PTHR40980">
    <property type="entry name" value="PLUG DOMAIN-CONTAINING PROTEIN"/>
    <property type="match status" value="1"/>
</dbReference>
<evidence type="ECO:0000259" key="8">
    <source>
        <dbReference type="Pfam" id="PF07715"/>
    </source>
</evidence>
<keyword evidence="11" id="KW-1185">Reference proteome</keyword>
<dbReference type="Pfam" id="PF14905">
    <property type="entry name" value="OMP_b-brl_3"/>
    <property type="match status" value="1"/>
</dbReference>
<accession>A0ABP8M5W2</accession>
<dbReference type="Gene3D" id="2.60.40.1120">
    <property type="entry name" value="Carboxypeptidase-like, regulatory domain"/>
    <property type="match status" value="1"/>
</dbReference>